<evidence type="ECO:0000313" key="2">
    <source>
        <dbReference type="EMBL" id="OEU06267.1"/>
    </source>
</evidence>
<proteinExistence type="predicted"/>
<protein>
    <submittedName>
        <fullName evidence="2">Uncharacterized protein</fullName>
    </submittedName>
</protein>
<keyword evidence="3" id="KW-1185">Reference proteome</keyword>
<feature type="compositionally biased region" description="Low complexity" evidence="1">
    <location>
        <begin position="111"/>
        <end position="138"/>
    </location>
</feature>
<gene>
    <name evidence="2" type="ORF">FRACYDRAFT_255536</name>
</gene>
<evidence type="ECO:0000313" key="3">
    <source>
        <dbReference type="Proteomes" id="UP000095751"/>
    </source>
</evidence>
<name>A0A1E7EK69_9STRA</name>
<evidence type="ECO:0000256" key="1">
    <source>
        <dbReference type="SAM" id="MobiDB-lite"/>
    </source>
</evidence>
<dbReference type="EMBL" id="KV784418">
    <property type="protein sequence ID" value="OEU06267.1"/>
    <property type="molecule type" value="Genomic_DNA"/>
</dbReference>
<sequence length="185" mass="21119">MYEHTIDLDTSPLRRIEIEIELMNEVRKKIETTNGCDSGRFLTWDVEKSWWLVMQSDDEIQKKIHYAFRDFRKKMLKQQQQQKKVQRISSSNLNSIFVRQDGRQKKKRCNDSGSANNNNTGNSCSGSSSGGDNYNGNSSDSDDNNNICNIPMPFSLPSTNNNNNGACGYFFSTDDGSYTNLDQSR</sequence>
<organism evidence="2 3">
    <name type="scientific">Fragilariopsis cylindrus CCMP1102</name>
    <dbReference type="NCBI Taxonomy" id="635003"/>
    <lineage>
        <taxon>Eukaryota</taxon>
        <taxon>Sar</taxon>
        <taxon>Stramenopiles</taxon>
        <taxon>Ochrophyta</taxon>
        <taxon>Bacillariophyta</taxon>
        <taxon>Bacillariophyceae</taxon>
        <taxon>Bacillariophycidae</taxon>
        <taxon>Bacillariales</taxon>
        <taxon>Bacillariaceae</taxon>
        <taxon>Fragilariopsis</taxon>
    </lineage>
</organism>
<accession>A0A1E7EK69</accession>
<reference evidence="2 3" key="1">
    <citation type="submission" date="2016-09" db="EMBL/GenBank/DDBJ databases">
        <title>Extensive genetic diversity and differential bi-allelic expression allows diatom success in the polar Southern Ocean.</title>
        <authorList>
            <consortium name="DOE Joint Genome Institute"/>
            <person name="Mock T."/>
            <person name="Otillar R.P."/>
            <person name="Strauss J."/>
            <person name="Dupont C."/>
            <person name="Frickenhaus S."/>
            <person name="Maumus F."/>
            <person name="Mcmullan M."/>
            <person name="Sanges R."/>
            <person name="Schmutz J."/>
            <person name="Toseland A."/>
            <person name="Valas R."/>
            <person name="Veluchamy A."/>
            <person name="Ward B.J."/>
            <person name="Allen A."/>
            <person name="Barry K."/>
            <person name="Falciatore A."/>
            <person name="Ferrante M."/>
            <person name="Fortunato A.E."/>
            <person name="Gloeckner G."/>
            <person name="Gruber A."/>
            <person name="Hipkin R."/>
            <person name="Janech M."/>
            <person name="Kroth P."/>
            <person name="Leese F."/>
            <person name="Lindquist E."/>
            <person name="Lyon B.R."/>
            <person name="Martin J."/>
            <person name="Mayer C."/>
            <person name="Parker M."/>
            <person name="Quesneville H."/>
            <person name="Raymond J."/>
            <person name="Uhlig C."/>
            <person name="Valentin K.U."/>
            <person name="Worden A.Z."/>
            <person name="Armbrust E.V."/>
            <person name="Bowler C."/>
            <person name="Green B."/>
            <person name="Moulton V."/>
            <person name="Van Oosterhout C."/>
            <person name="Grigoriev I."/>
        </authorList>
    </citation>
    <scope>NUCLEOTIDE SEQUENCE [LARGE SCALE GENOMIC DNA]</scope>
    <source>
        <strain evidence="2 3">CCMP1102</strain>
    </source>
</reference>
<feature type="region of interest" description="Disordered" evidence="1">
    <location>
        <begin position="96"/>
        <end position="138"/>
    </location>
</feature>
<dbReference type="AlphaFoldDB" id="A0A1E7EK69"/>
<dbReference type="KEGG" id="fcy:FRACYDRAFT_255536"/>
<dbReference type="InParanoid" id="A0A1E7EK69"/>
<dbReference type="Proteomes" id="UP000095751">
    <property type="component" value="Unassembled WGS sequence"/>
</dbReference>